<dbReference type="GO" id="GO:0030145">
    <property type="term" value="F:manganese ion binding"/>
    <property type="evidence" value="ECO:0007669"/>
    <property type="project" value="InterPro"/>
</dbReference>
<evidence type="ECO:0000313" key="6">
    <source>
        <dbReference type="Proteomes" id="UP000214646"/>
    </source>
</evidence>
<dbReference type="EMBL" id="NIDE01000014">
    <property type="protein sequence ID" value="OWK38018.1"/>
    <property type="molecule type" value="Genomic_DNA"/>
</dbReference>
<sequence length="245" mass="26908">MLDLHCHILPGVDDGATSLEESLAMARFFVRDGITHVVATPHCHRGYRLLRADVVPRVARLNEALATAAIPLVVLPGSEIQVPDSAVYRREFEAGLYCHLNDSRAFTLLEFSWKPELYPTDAVELIGWLLARGTTPIVAHPERHSFFTDDPPRLRALVEAGAWIQVTVDSLLGNFGPTARKAGEWMLREYPIAVLASDAHNLQRCSGLSAGYAWVKEKLGEGRAAELRANAERVLAAIAPTPRGT</sequence>
<gene>
    <name evidence="5" type="ORF">FRUB_07138</name>
</gene>
<dbReference type="AlphaFoldDB" id="A0A225DHH9"/>
<dbReference type="EC" id="3.1.3.48" evidence="2"/>
<dbReference type="GO" id="GO:0004725">
    <property type="term" value="F:protein tyrosine phosphatase activity"/>
    <property type="evidence" value="ECO:0007669"/>
    <property type="project" value="UniProtKB-EC"/>
</dbReference>
<dbReference type="PANTHER" id="PTHR39181:SF1">
    <property type="entry name" value="TYROSINE-PROTEIN PHOSPHATASE YWQE"/>
    <property type="match status" value="1"/>
</dbReference>
<reference evidence="6" key="1">
    <citation type="submission" date="2017-06" db="EMBL/GenBank/DDBJ databases">
        <title>Genome analysis of Fimbriiglobus ruber SP5, the first member of the order Planctomycetales with confirmed chitinolytic capability.</title>
        <authorList>
            <person name="Ravin N.V."/>
            <person name="Rakitin A.L."/>
            <person name="Ivanova A.A."/>
            <person name="Beletsky A.V."/>
            <person name="Kulichevskaya I.S."/>
            <person name="Mardanov A.V."/>
            <person name="Dedysh S.N."/>
        </authorList>
    </citation>
    <scope>NUCLEOTIDE SEQUENCE [LARGE SCALE GENOMIC DNA]</scope>
    <source>
        <strain evidence="6">SP5</strain>
    </source>
</reference>
<organism evidence="5 6">
    <name type="scientific">Fimbriiglobus ruber</name>
    <dbReference type="NCBI Taxonomy" id="1908690"/>
    <lineage>
        <taxon>Bacteria</taxon>
        <taxon>Pseudomonadati</taxon>
        <taxon>Planctomycetota</taxon>
        <taxon>Planctomycetia</taxon>
        <taxon>Gemmatales</taxon>
        <taxon>Gemmataceae</taxon>
        <taxon>Fimbriiglobus</taxon>
    </lineage>
</organism>
<accession>A0A225DHH9</accession>
<keyword evidence="3" id="KW-0378">Hydrolase</keyword>
<proteinExistence type="inferred from homology"/>
<dbReference type="RefSeq" id="WP_143393652.1">
    <property type="nucleotide sequence ID" value="NZ_NIDE01000014.1"/>
</dbReference>
<dbReference type="InterPro" id="IPR016195">
    <property type="entry name" value="Pol/histidinol_Pase-like"/>
</dbReference>
<comment type="caution">
    <text evidence="5">The sequence shown here is derived from an EMBL/GenBank/DDBJ whole genome shotgun (WGS) entry which is preliminary data.</text>
</comment>
<dbReference type="SUPFAM" id="SSF89550">
    <property type="entry name" value="PHP domain-like"/>
    <property type="match status" value="1"/>
</dbReference>
<dbReference type="PANTHER" id="PTHR39181">
    <property type="entry name" value="TYROSINE-PROTEIN PHOSPHATASE YWQE"/>
    <property type="match status" value="1"/>
</dbReference>
<evidence type="ECO:0000256" key="3">
    <source>
        <dbReference type="ARBA" id="ARBA00022801"/>
    </source>
</evidence>
<evidence type="ECO:0000256" key="2">
    <source>
        <dbReference type="ARBA" id="ARBA00013064"/>
    </source>
</evidence>
<comment type="catalytic activity">
    <reaction evidence="4">
        <text>O-phospho-L-tyrosyl-[protein] + H2O = L-tyrosyl-[protein] + phosphate</text>
        <dbReference type="Rhea" id="RHEA:10684"/>
        <dbReference type="Rhea" id="RHEA-COMP:10136"/>
        <dbReference type="Rhea" id="RHEA-COMP:20101"/>
        <dbReference type="ChEBI" id="CHEBI:15377"/>
        <dbReference type="ChEBI" id="CHEBI:43474"/>
        <dbReference type="ChEBI" id="CHEBI:46858"/>
        <dbReference type="ChEBI" id="CHEBI:61978"/>
        <dbReference type="EC" id="3.1.3.48"/>
    </reaction>
</comment>
<evidence type="ECO:0000256" key="1">
    <source>
        <dbReference type="ARBA" id="ARBA00005750"/>
    </source>
</evidence>
<name>A0A225DHH9_9BACT</name>
<evidence type="ECO:0000313" key="5">
    <source>
        <dbReference type="EMBL" id="OWK38018.1"/>
    </source>
</evidence>
<dbReference type="Pfam" id="PF19567">
    <property type="entry name" value="CpsB_CapC"/>
    <property type="match status" value="1"/>
</dbReference>
<evidence type="ECO:0000256" key="4">
    <source>
        <dbReference type="ARBA" id="ARBA00051722"/>
    </source>
</evidence>
<dbReference type="Gene3D" id="3.20.20.140">
    <property type="entry name" value="Metal-dependent hydrolases"/>
    <property type="match status" value="1"/>
</dbReference>
<comment type="similarity">
    <text evidence="1">Belongs to the metallo-dependent hydrolases superfamily. CpsB/CapC family.</text>
</comment>
<keyword evidence="6" id="KW-1185">Reference proteome</keyword>
<dbReference type="OrthoDB" id="9788539at2"/>
<dbReference type="InterPro" id="IPR016667">
    <property type="entry name" value="Caps_polysacc_synth_CpsB/CapC"/>
</dbReference>
<dbReference type="PIRSF" id="PIRSF016557">
    <property type="entry name" value="Caps_synth_CpsB"/>
    <property type="match status" value="1"/>
</dbReference>
<dbReference type="Proteomes" id="UP000214646">
    <property type="component" value="Unassembled WGS sequence"/>
</dbReference>
<protein>
    <recommendedName>
        <fullName evidence="2">protein-tyrosine-phosphatase</fullName>
        <ecNumber evidence="2">3.1.3.48</ecNumber>
    </recommendedName>
</protein>